<name>A0A813GJ36_POLGL</name>
<dbReference type="EMBL" id="CAJNNV010028632">
    <property type="protein sequence ID" value="CAE8625294.1"/>
    <property type="molecule type" value="Genomic_DNA"/>
</dbReference>
<dbReference type="EMBL" id="CAJNNW010036059">
    <property type="protein sequence ID" value="CAE8731771.1"/>
    <property type="molecule type" value="Genomic_DNA"/>
</dbReference>
<organism evidence="2 4">
    <name type="scientific">Polarella glacialis</name>
    <name type="common">Dinoflagellate</name>
    <dbReference type="NCBI Taxonomy" id="89957"/>
    <lineage>
        <taxon>Eukaryota</taxon>
        <taxon>Sar</taxon>
        <taxon>Alveolata</taxon>
        <taxon>Dinophyceae</taxon>
        <taxon>Suessiales</taxon>
        <taxon>Suessiaceae</taxon>
        <taxon>Polarella</taxon>
    </lineage>
</organism>
<dbReference type="Proteomes" id="UP000626109">
    <property type="component" value="Unassembled WGS sequence"/>
</dbReference>
<dbReference type="OrthoDB" id="417488at2759"/>
<feature type="compositionally biased region" description="Basic and acidic residues" evidence="1">
    <location>
        <begin position="7"/>
        <end position="18"/>
    </location>
</feature>
<feature type="region of interest" description="Disordered" evidence="1">
    <location>
        <begin position="101"/>
        <end position="121"/>
    </location>
</feature>
<sequence>ECTTVDSRLHRYPLREAESPQALQARAPVSARGRLERHLCSSQANPLQTTNGRSGVARDAAAPPPPVTPRGQAVFLGGKGVLHAPEDSAGNDRRRLDRSYSDLFGNASGRPSPRGVLSRSELHGTANASWIDSATETSARVSRNAERRSPRGIDYVELDAGTLIYSPRSKPVVPVRSEEEIRKGKQERACWDVLPQGGMQSGVEIARRRRENRINAMARSTGSLAEPKTLSACERKRANLASGQLRTGTGAPLEPHDDGRASAWTVPGARRSAVSPVPSPSARHRSISDSPSLVNVRGIPPHSARGRKIKDMMTSEGIF</sequence>
<keyword evidence="4" id="KW-1185">Reference proteome</keyword>
<feature type="region of interest" description="Disordered" evidence="1">
    <location>
        <begin position="1"/>
        <end position="73"/>
    </location>
</feature>
<comment type="caution">
    <text evidence="2">The sequence shown here is derived from an EMBL/GenBank/DDBJ whole genome shotgun (WGS) entry which is preliminary data.</text>
</comment>
<proteinExistence type="predicted"/>
<feature type="compositionally biased region" description="Polar residues" evidence="1">
    <location>
        <begin position="40"/>
        <end position="53"/>
    </location>
</feature>
<evidence type="ECO:0000313" key="3">
    <source>
        <dbReference type="EMBL" id="CAE8731771.1"/>
    </source>
</evidence>
<dbReference type="AlphaFoldDB" id="A0A813GJ36"/>
<gene>
    <name evidence="2" type="ORF">PGLA1383_LOCUS42300</name>
    <name evidence="3" type="ORF">PGLA2088_LOCUS46142</name>
</gene>
<dbReference type="Proteomes" id="UP000654075">
    <property type="component" value="Unassembled WGS sequence"/>
</dbReference>
<accession>A0A813GJ36</accession>
<evidence type="ECO:0000256" key="1">
    <source>
        <dbReference type="SAM" id="MobiDB-lite"/>
    </source>
</evidence>
<evidence type="ECO:0000313" key="2">
    <source>
        <dbReference type="EMBL" id="CAE8625294.1"/>
    </source>
</evidence>
<reference evidence="2" key="1">
    <citation type="submission" date="2021-02" db="EMBL/GenBank/DDBJ databases">
        <authorList>
            <person name="Dougan E. K."/>
            <person name="Rhodes N."/>
            <person name="Thang M."/>
            <person name="Chan C."/>
        </authorList>
    </citation>
    <scope>NUCLEOTIDE SEQUENCE</scope>
</reference>
<evidence type="ECO:0000313" key="4">
    <source>
        <dbReference type="Proteomes" id="UP000654075"/>
    </source>
</evidence>
<protein>
    <submittedName>
        <fullName evidence="2">Uncharacterized protein</fullName>
    </submittedName>
</protein>
<feature type="region of interest" description="Disordered" evidence="1">
    <location>
        <begin position="245"/>
        <end position="305"/>
    </location>
</feature>
<feature type="non-terminal residue" evidence="2">
    <location>
        <position position="319"/>
    </location>
</feature>